<dbReference type="AlphaFoldDB" id="A0A5M3WCI4"/>
<dbReference type="GO" id="GO:0019748">
    <property type="term" value="P:secondary metabolic process"/>
    <property type="evidence" value="ECO:0007669"/>
    <property type="project" value="TreeGrafter"/>
</dbReference>
<evidence type="ECO:0000256" key="1">
    <source>
        <dbReference type="ARBA" id="ARBA00023239"/>
    </source>
</evidence>
<proteinExistence type="predicted"/>
<name>A0A5M3WCI4_9ACTN</name>
<accession>A0A5M3WCI4</accession>
<dbReference type="PANTHER" id="PTHR21240:SF28">
    <property type="entry name" value="ISO-OROTATE DECARBOXYLASE (EUROFUNG)"/>
    <property type="match status" value="1"/>
</dbReference>
<comment type="caution">
    <text evidence="3">The sequence shown here is derived from an EMBL/GenBank/DDBJ whole genome shotgun (WGS) entry which is preliminary data.</text>
</comment>
<dbReference type="Pfam" id="PF04909">
    <property type="entry name" value="Amidohydro_2"/>
    <property type="match status" value="1"/>
</dbReference>
<dbReference type="GO" id="GO:0016831">
    <property type="term" value="F:carboxy-lyase activity"/>
    <property type="evidence" value="ECO:0007669"/>
    <property type="project" value="InterPro"/>
</dbReference>
<dbReference type="InterPro" id="IPR006680">
    <property type="entry name" value="Amidohydro-rel"/>
</dbReference>
<sequence>MQVDVHHHAIFPKYRDRLAELGIGAQPGIGLPAWSAPDSLALMDRVGIDLAILSAGSPGFFFGDAGLAVELCRQTNDDLVATVAAHPDRFRAFVAMPLPSAEDALAELDRVGAHEAFAGVGLLTNYAGRYLGDPEFDPVLAELDRRGSVVHVHPTLPVHYPAAEIDLRPSLIEYVFDSTRALVNLMLHGVPDRFPRIRWIFSHCGGTAPFLAGRLAIAEPLPELAQVDGVYRTMRSFYYDFALATTPYALGSVALLTGPERVLVGSDFPFVDADTVQACFDEAAGVLGPESMRMVAVDNPARLFKEVI</sequence>
<dbReference type="OrthoDB" id="149172at2"/>
<evidence type="ECO:0000313" key="4">
    <source>
        <dbReference type="Proteomes" id="UP000334990"/>
    </source>
</evidence>
<reference evidence="3 4" key="1">
    <citation type="submission" date="2019-10" db="EMBL/GenBank/DDBJ databases">
        <title>Whole genome shotgun sequence of Acrocarpospora corrugata NBRC 13972.</title>
        <authorList>
            <person name="Ichikawa N."/>
            <person name="Kimura A."/>
            <person name="Kitahashi Y."/>
            <person name="Komaki H."/>
            <person name="Oguchi A."/>
        </authorList>
    </citation>
    <scope>NUCLEOTIDE SEQUENCE [LARGE SCALE GENOMIC DNA]</scope>
    <source>
        <strain evidence="3 4">NBRC 13972</strain>
    </source>
</reference>
<dbReference type="Proteomes" id="UP000334990">
    <property type="component" value="Unassembled WGS sequence"/>
</dbReference>
<evidence type="ECO:0000259" key="2">
    <source>
        <dbReference type="Pfam" id="PF04909"/>
    </source>
</evidence>
<protein>
    <submittedName>
        <fullName evidence="3">Amidohydrolase</fullName>
    </submittedName>
</protein>
<dbReference type="Gene3D" id="3.20.20.140">
    <property type="entry name" value="Metal-dependent hydrolases"/>
    <property type="match status" value="1"/>
</dbReference>
<dbReference type="EMBL" id="BLAD01000087">
    <property type="protein sequence ID" value="GES04781.1"/>
    <property type="molecule type" value="Genomic_DNA"/>
</dbReference>
<keyword evidence="1" id="KW-0456">Lyase</keyword>
<keyword evidence="3" id="KW-0378">Hydrolase</keyword>
<gene>
    <name evidence="3" type="ORF">Acor_68490</name>
</gene>
<dbReference type="InterPro" id="IPR032465">
    <property type="entry name" value="ACMSD"/>
</dbReference>
<evidence type="ECO:0000313" key="3">
    <source>
        <dbReference type="EMBL" id="GES04781.1"/>
    </source>
</evidence>
<keyword evidence="4" id="KW-1185">Reference proteome</keyword>
<dbReference type="PANTHER" id="PTHR21240">
    <property type="entry name" value="2-AMINO-3-CARBOXYLMUCONATE-6-SEMIALDEHYDE DECARBOXYLASE"/>
    <property type="match status" value="1"/>
</dbReference>
<dbReference type="GO" id="GO:0005737">
    <property type="term" value="C:cytoplasm"/>
    <property type="evidence" value="ECO:0007669"/>
    <property type="project" value="TreeGrafter"/>
</dbReference>
<dbReference type="InterPro" id="IPR032466">
    <property type="entry name" value="Metal_Hydrolase"/>
</dbReference>
<dbReference type="RefSeq" id="WP_155340848.1">
    <property type="nucleotide sequence ID" value="NZ_BAAABN010000093.1"/>
</dbReference>
<dbReference type="SUPFAM" id="SSF51556">
    <property type="entry name" value="Metallo-dependent hydrolases"/>
    <property type="match status" value="1"/>
</dbReference>
<feature type="domain" description="Amidohydrolase-related" evidence="2">
    <location>
        <begin position="3"/>
        <end position="304"/>
    </location>
</feature>
<dbReference type="GO" id="GO:0016787">
    <property type="term" value="F:hydrolase activity"/>
    <property type="evidence" value="ECO:0007669"/>
    <property type="project" value="UniProtKB-KW"/>
</dbReference>
<organism evidence="3 4">
    <name type="scientific">Acrocarpospora corrugata</name>
    <dbReference type="NCBI Taxonomy" id="35763"/>
    <lineage>
        <taxon>Bacteria</taxon>
        <taxon>Bacillati</taxon>
        <taxon>Actinomycetota</taxon>
        <taxon>Actinomycetes</taxon>
        <taxon>Streptosporangiales</taxon>
        <taxon>Streptosporangiaceae</taxon>
        <taxon>Acrocarpospora</taxon>
    </lineage>
</organism>